<protein>
    <submittedName>
        <fullName evidence="1">Uncharacterized protein</fullName>
    </submittedName>
</protein>
<name>A0A1M4TG78_9FLAO</name>
<dbReference type="EMBL" id="FQUX01000001">
    <property type="protein sequence ID" value="SHE43512.1"/>
    <property type="molecule type" value="Genomic_DNA"/>
</dbReference>
<evidence type="ECO:0000313" key="2">
    <source>
        <dbReference type="Proteomes" id="UP000184406"/>
    </source>
</evidence>
<sequence>MESSKFVLYTADNKYVVEYLLKQLILSDSITEALIFENHELAIGFRKMLAVDCQLQCSINTYIE</sequence>
<dbReference type="OrthoDB" id="1179309at2"/>
<gene>
    <name evidence="1" type="ORF">SAMN03080594_101248</name>
</gene>
<dbReference type="Proteomes" id="UP000184406">
    <property type="component" value="Unassembled WGS sequence"/>
</dbReference>
<keyword evidence="2" id="KW-1185">Reference proteome</keyword>
<dbReference type="AlphaFoldDB" id="A0A1M4TG78"/>
<organism evidence="1 2">
    <name type="scientific">Arenibacter palladensis</name>
    <dbReference type="NCBI Taxonomy" id="237373"/>
    <lineage>
        <taxon>Bacteria</taxon>
        <taxon>Pseudomonadati</taxon>
        <taxon>Bacteroidota</taxon>
        <taxon>Flavobacteriia</taxon>
        <taxon>Flavobacteriales</taxon>
        <taxon>Flavobacteriaceae</taxon>
        <taxon>Arenibacter</taxon>
    </lineage>
</organism>
<accession>A0A1M4TG78</accession>
<reference evidence="2" key="1">
    <citation type="submission" date="2016-11" db="EMBL/GenBank/DDBJ databases">
        <authorList>
            <person name="Varghese N."/>
            <person name="Submissions S."/>
        </authorList>
    </citation>
    <scope>NUCLEOTIDE SEQUENCE [LARGE SCALE GENOMIC DNA]</scope>
    <source>
        <strain evidence="2">DSM 17539</strain>
    </source>
</reference>
<proteinExistence type="predicted"/>
<evidence type="ECO:0000313" key="1">
    <source>
        <dbReference type="EMBL" id="SHE43512.1"/>
    </source>
</evidence>